<reference evidence="2 3" key="1">
    <citation type="submission" date="2018-10" db="EMBL/GenBank/DDBJ databases">
        <title>Comamonadaceae CDC group NO-1 genome sequencing and assembly.</title>
        <authorList>
            <person name="Bernier A.-M."/>
            <person name="Bernard K."/>
        </authorList>
    </citation>
    <scope>NUCLEOTIDE SEQUENCE [LARGE SCALE GENOMIC DNA]</scope>
    <source>
        <strain evidence="2 3">NML161473</strain>
    </source>
</reference>
<keyword evidence="1" id="KW-1133">Transmembrane helix</keyword>
<gene>
    <name evidence="2" type="ORF">EBQ25_01470</name>
</gene>
<dbReference type="Proteomes" id="UP000267035">
    <property type="component" value="Unassembled WGS sequence"/>
</dbReference>
<organism evidence="2 3">
    <name type="scientific">Allofranklinella schreckenbergeri</name>
    <dbReference type="NCBI Taxonomy" id="1076744"/>
    <lineage>
        <taxon>Bacteria</taxon>
        <taxon>Pseudomonadati</taxon>
        <taxon>Pseudomonadota</taxon>
        <taxon>Betaproteobacteria</taxon>
        <taxon>Burkholderiales</taxon>
        <taxon>Comamonadaceae</taxon>
        <taxon>Allofranklinella</taxon>
    </lineage>
</organism>
<name>A0A3M6QHL2_9BURK</name>
<comment type="caution">
    <text evidence="2">The sequence shown here is derived from an EMBL/GenBank/DDBJ whole genome shotgun (WGS) entry which is preliminary data.</text>
</comment>
<dbReference type="RefSeq" id="WP_122253172.1">
    <property type="nucleotide sequence ID" value="NZ_RDQL01000002.1"/>
</dbReference>
<accession>A0A3M6QHL2</accession>
<evidence type="ECO:0000313" key="3">
    <source>
        <dbReference type="Proteomes" id="UP000267035"/>
    </source>
</evidence>
<keyword evidence="3" id="KW-1185">Reference proteome</keyword>
<sequence length="92" mass="8839">MKDIQYGNRKAVFIGLAGEKLSRTITGTKEVSAGRSVVAAGSGALLGATATGSVVVAASALGAGALATAAASVVIPVAAVAGAVSLIRSLWD</sequence>
<dbReference type="AlphaFoldDB" id="A0A3M6QHL2"/>
<keyword evidence="1" id="KW-0472">Membrane</keyword>
<protein>
    <submittedName>
        <fullName evidence="2">Uncharacterized protein</fullName>
    </submittedName>
</protein>
<evidence type="ECO:0000256" key="1">
    <source>
        <dbReference type="SAM" id="Phobius"/>
    </source>
</evidence>
<feature type="transmembrane region" description="Helical" evidence="1">
    <location>
        <begin position="37"/>
        <end position="60"/>
    </location>
</feature>
<keyword evidence="1" id="KW-0812">Transmembrane</keyword>
<evidence type="ECO:0000313" key="2">
    <source>
        <dbReference type="EMBL" id="RMX01949.1"/>
    </source>
</evidence>
<proteinExistence type="predicted"/>
<dbReference type="EMBL" id="RDQL01000002">
    <property type="protein sequence ID" value="RMX01949.1"/>
    <property type="molecule type" value="Genomic_DNA"/>
</dbReference>
<feature type="transmembrane region" description="Helical" evidence="1">
    <location>
        <begin position="66"/>
        <end position="87"/>
    </location>
</feature>